<evidence type="ECO:0000256" key="1">
    <source>
        <dbReference type="SAM" id="Phobius"/>
    </source>
</evidence>
<dbReference type="AlphaFoldDB" id="A0A7S7LFL6"/>
<dbReference type="Proteomes" id="UP000593906">
    <property type="component" value="Chromosome 7"/>
</dbReference>
<organism evidence="2 3">
    <name type="scientific">Cryptosporidium parvum</name>
    <dbReference type="NCBI Taxonomy" id="5807"/>
    <lineage>
        <taxon>Eukaryota</taxon>
        <taxon>Sar</taxon>
        <taxon>Alveolata</taxon>
        <taxon>Apicomplexa</taxon>
        <taxon>Conoidasida</taxon>
        <taxon>Coccidia</taxon>
        <taxon>Eucoccidiorida</taxon>
        <taxon>Eimeriorina</taxon>
        <taxon>Cryptosporidiidae</taxon>
        <taxon>Cryptosporidium</taxon>
    </lineage>
</organism>
<keyword evidence="1" id="KW-0812">Transmembrane</keyword>
<reference evidence="2 3" key="1">
    <citation type="submission" date="2019-09" db="EMBL/GenBank/DDBJ databases">
        <title>Consistent, comparative and evidence-based genome assembly and annotation for Cryptosporidium parvum, C. hominis and C. tyzzeri.</title>
        <authorList>
            <person name="Baptista R.P."/>
            <person name="Li Y."/>
            <person name="Sateriale A."/>
            <person name="Ansell B."/>
            <person name="Jex A."/>
            <person name="Sanders M."/>
            <person name="Brooks K."/>
            <person name="Tracey A."/>
            <person name="Berriman M."/>
            <person name="Striepen B."/>
            <person name="Cotton J.A."/>
            <person name="Kissinger J.C."/>
        </authorList>
    </citation>
    <scope>NUCLEOTIDE SEQUENCE [LARGE SCALE GENOMIC DNA]</scope>
    <source>
        <strain evidence="2 3">IOWA-ATCC</strain>
    </source>
</reference>
<feature type="transmembrane region" description="Helical" evidence="1">
    <location>
        <begin position="5"/>
        <end position="23"/>
    </location>
</feature>
<keyword evidence="1" id="KW-0472">Membrane</keyword>
<protein>
    <submittedName>
        <fullName evidence="2">Uncharacterized protein</fullName>
    </submittedName>
</protein>
<dbReference type="VEuPathDB" id="CryptoDB:CPATCC_0010220"/>
<accession>A0A7S7LFL6</accession>
<proteinExistence type="predicted"/>
<name>A0A7S7LFL6_CRYPV</name>
<evidence type="ECO:0000313" key="2">
    <source>
        <dbReference type="EMBL" id="QOY40758.1"/>
    </source>
</evidence>
<gene>
    <name evidence="2" type="ORF">CPATCC_003648</name>
</gene>
<dbReference type="EMBL" id="CP044416">
    <property type="protein sequence ID" value="QOY40758.1"/>
    <property type="molecule type" value="Genomic_DNA"/>
</dbReference>
<keyword evidence="1" id="KW-1133">Transmembrane helix</keyword>
<evidence type="ECO:0000313" key="3">
    <source>
        <dbReference type="Proteomes" id="UP000593906"/>
    </source>
</evidence>
<sequence>MYKFYFSLISFFTFSLIFTSFYFNHENNYAGFPFKIFQDLRMDSKSGIYMSKIDLETEVFDQSYGSLFEGSRNDTNYESQLEKFEGIQRQEGFSGENLDQDKDPIISTVKFFNTFRFPLNLNPNGFRLGMRIKYGASSNPIKIIFIGRDLKNLLNIIIKECKIYLFSKDNKSSGFFYDSSPLFISKNSTEDLQLIMDWTENTFRVSAVRPDNSQVALGGIVKTDSPLVAFGSAFIGEALNPLQIGWSFKNMPANSRFECLISYFEERCKSNSIQITNILYESFPGIKADRGFLKVAFQFPPKERLPVTLRIMEDKELIMSIQFSLDQMVIHEAGKSFKHFFLNKYQEGEWLNLDLVPISNLSLNYLIFILKTLCSKRIFDLKSTSSCLESSQEGNNPAKEYRKHDSKKGSCKNEFLQNIARSRKILGREYGIPESQHFDAFHSGNGFKLLFAIDEEIIGNLVLKNEYLDRFSLSSENSQKFHNSTEYYHGPLGYWRLRAGFPKYIENLLDEYTTL</sequence>